<protein>
    <submittedName>
        <fullName evidence="2">Uncharacterized protein</fullName>
    </submittedName>
</protein>
<gene>
    <name evidence="2" type="ORF">ADEAN_000244800</name>
</gene>
<name>A0A7G2C6A0_9TRYP</name>
<feature type="compositionally biased region" description="Basic and acidic residues" evidence="1">
    <location>
        <begin position="33"/>
        <end position="55"/>
    </location>
</feature>
<dbReference type="AlphaFoldDB" id="A0A7G2C6A0"/>
<dbReference type="Proteomes" id="UP000515908">
    <property type="component" value="Chromosome 04"/>
</dbReference>
<accession>A0A7G2C6A0</accession>
<reference evidence="2 3" key="1">
    <citation type="submission" date="2020-08" db="EMBL/GenBank/DDBJ databases">
        <authorList>
            <person name="Newling K."/>
            <person name="Davey J."/>
            <person name="Forrester S."/>
        </authorList>
    </citation>
    <scope>NUCLEOTIDE SEQUENCE [LARGE SCALE GENOMIC DNA]</scope>
    <source>
        <strain evidence="3">Crithidia deanei Carvalho (ATCC PRA-265)</strain>
    </source>
</reference>
<organism evidence="2 3">
    <name type="scientific">Angomonas deanei</name>
    <dbReference type="NCBI Taxonomy" id="59799"/>
    <lineage>
        <taxon>Eukaryota</taxon>
        <taxon>Discoba</taxon>
        <taxon>Euglenozoa</taxon>
        <taxon>Kinetoplastea</taxon>
        <taxon>Metakinetoplastina</taxon>
        <taxon>Trypanosomatida</taxon>
        <taxon>Trypanosomatidae</taxon>
        <taxon>Strigomonadinae</taxon>
        <taxon>Angomonas</taxon>
    </lineage>
</organism>
<feature type="region of interest" description="Disordered" evidence="1">
    <location>
        <begin position="1"/>
        <end position="88"/>
    </location>
</feature>
<evidence type="ECO:0000313" key="3">
    <source>
        <dbReference type="Proteomes" id="UP000515908"/>
    </source>
</evidence>
<dbReference type="VEuPathDB" id="TriTrypDB:ADEAN_000244800"/>
<feature type="compositionally biased region" description="Basic and acidic residues" evidence="1">
    <location>
        <begin position="62"/>
        <end position="80"/>
    </location>
</feature>
<dbReference type="EMBL" id="LR877148">
    <property type="protein sequence ID" value="CAD2214995.1"/>
    <property type="molecule type" value="Genomic_DNA"/>
</dbReference>
<keyword evidence="3" id="KW-1185">Reference proteome</keyword>
<evidence type="ECO:0000313" key="2">
    <source>
        <dbReference type="EMBL" id="CAD2214995.1"/>
    </source>
</evidence>
<sequence>MSTKPVSNKPVKAPQVDAAPDISKTKAPRTSTHSKDVRGKEETKAASSVVKREKPVVASKPAHKDPVKGDARRAPTAERKGRGKAKGA</sequence>
<proteinExistence type="predicted"/>
<evidence type="ECO:0000256" key="1">
    <source>
        <dbReference type="SAM" id="MobiDB-lite"/>
    </source>
</evidence>